<dbReference type="Proteomes" id="UP000293360">
    <property type="component" value="Unassembled WGS sequence"/>
</dbReference>
<dbReference type="OrthoDB" id="542013at2759"/>
<dbReference type="EMBL" id="QJNU01000948">
    <property type="protein sequence ID" value="RYO82245.1"/>
    <property type="molecule type" value="Genomic_DNA"/>
</dbReference>
<accession>A0A4Q4SWR7</accession>
<dbReference type="Gene3D" id="3.40.50.720">
    <property type="entry name" value="NAD(P)-binding Rossmann-like Domain"/>
    <property type="match status" value="1"/>
</dbReference>
<comment type="similarity">
    <text evidence="1">Belongs to the short-chain dehydrogenases/reductases (SDR) family.</text>
</comment>
<dbReference type="AlphaFoldDB" id="A0A4Q4SWR7"/>
<evidence type="ECO:0000256" key="1">
    <source>
        <dbReference type="ARBA" id="ARBA00006484"/>
    </source>
</evidence>
<dbReference type="PANTHER" id="PTHR24320:SF152">
    <property type="entry name" value="SHORT-CHAIN DEHYDROGENASE_REDUCTASE FAMILY PROTEIN"/>
    <property type="match status" value="1"/>
</dbReference>
<evidence type="ECO:0000256" key="2">
    <source>
        <dbReference type="ARBA" id="ARBA00023002"/>
    </source>
</evidence>
<evidence type="ECO:0000313" key="4">
    <source>
        <dbReference type="Proteomes" id="UP000293360"/>
    </source>
</evidence>
<dbReference type="GO" id="GO:0016491">
    <property type="term" value="F:oxidoreductase activity"/>
    <property type="evidence" value="ECO:0007669"/>
    <property type="project" value="UniProtKB-KW"/>
</dbReference>
<reference evidence="3 4" key="1">
    <citation type="submission" date="2018-06" db="EMBL/GenBank/DDBJ databases">
        <title>Complete Genomes of Monosporascus.</title>
        <authorList>
            <person name="Robinson A.J."/>
            <person name="Natvig D.O."/>
        </authorList>
    </citation>
    <scope>NUCLEOTIDE SEQUENCE [LARGE SCALE GENOMIC DNA]</scope>
    <source>
        <strain evidence="3 4">CBS 110550</strain>
    </source>
</reference>
<sequence length="293" mass="32363">MDYTRSVIITGGTINLGYHTALQIARQHPNWLIVISSRSDREHAAESINKTLGQNNVVFIPLDLSESKSVRAYAKEWASKNYPLIQAVLLNAALQFPDRLVRNSEGIEATFAICHLGHALLFHLLCPHLAANARVIVTSSGTHDPAMKSGLPDAIYTSAEELARPPPVIANGPGRRHYANSKLANIMWTYTLHKHLSQRIPDRGITVNAFDPGLMPGSGLAREYSPFFRFAWNKIMPRTMPLLRVVFTPNIHKLGESAALLVQLAIADNMAGVSGKYFEGLKAIRSSKDSYDE</sequence>
<dbReference type="InterPro" id="IPR036291">
    <property type="entry name" value="NAD(P)-bd_dom_sf"/>
</dbReference>
<protein>
    <recommendedName>
        <fullName evidence="5">Ketoreductase (KR) domain-containing protein</fullName>
    </recommendedName>
</protein>
<dbReference type="STRING" id="155417.A0A4Q4SWR7"/>
<keyword evidence="4" id="KW-1185">Reference proteome</keyword>
<proteinExistence type="inferred from homology"/>
<keyword evidence="2" id="KW-0560">Oxidoreductase</keyword>
<evidence type="ECO:0000313" key="3">
    <source>
        <dbReference type="EMBL" id="RYO82245.1"/>
    </source>
</evidence>
<evidence type="ECO:0008006" key="5">
    <source>
        <dbReference type="Google" id="ProtNLM"/>
    </source>
</evidence>
<dbReference type="Pfam" id="PF00106">
    <property type="entry name" value="adh_short"/>
    <property type="match status" value="1"/>
</dbReference>
<comment type="caution">
    <text evidence="3">The sequence shown here is derived from an EMBL/GenBank/DDBJ whole genome shotgun (WGS) entry which is preliminary data.</text>
</comment>
<dbReference type="PANTHER" id="PTHR24320">
    <property type="entry name" value="RETINOL DEHYDROGENASE"/>
    <property type="match status" value="1"/>
</dbReference>
<dbReference type="SUPFAM" id="SSF51735">
    <property type="entry name" value="NAD(P)-binding Rossmann-fold domains"/>
    <property type="match status" value="1"/>
</dbReference>
<gene>
    <name evidence="3" type="ORF">DL764_009641</name>
</gene>
<organism evidence="3 4">
    <name type="scientific">Monosporascus ibericus</name>
    <dbReference type="NCBI Taxonomy" id="155417"/>
    <lineage>
        <taxon>Eukaryota</taxon>
        <taxon>Fungi</taxon>
        <taxon>Dikarya</taxon>
        <taxon>Ascomycota</taxon>
        <taxon>Pezizomycotina</taxon>
        <taxon>Sordariomycetes</taxon>
        <taxon>Xylariomycetidae</taxon>
        <taxon>Xylariales</taxon>
        <taxon>Xylariales incertae sedis</taxon>
        <taxon>Monosporascus</taxon>
    </lineage>
</organism>
<dbReference type="InterPro" id="IPR002347">
    <property type="entry name" value="SDR_fam"/>
</dbReference>
<name>A0A4Q4SWR7_9PEZI</name>